<evidence type="ECO:0000256" key="5">
    <source>
        <dbReference type="ARBA" id="ARBA00023136"/>
    </source>
</evidence>
<dbReference type="EMBL" id="JABFDB010000006">
    <property type="protein sequence ID" value="NYZ20065.1"/>
    <property type="molecule type" value="Genomic_DNA"/>
</dbReference>
<dbReference type="SUPFAM" id="SSF103481">
    <property type="entry name" value="Multidrug resistance efflux transporter EmrE"/>
    <property type="match status" value="2"/>
</dbReference>
<feature type="transmembrane region" description="Helical" evidence="6">
    <location>
        <begin position="83"/>
        <end position="101"/>
    </location>
</feature>
<keyword evidence="9" id="KW-1185">Reference proteome</keyword>
<feature type="transmembrane region" description="Helical" evidence="6">
    <location>
        <begin position="249"/>
        <end position="267"/>
    </location>
</feature>
<keyword evidence="3 6" id="KW-0812">Transmembrane</keyword>
<dbReference type="Gene3D" id="1.10.3730.20">
    <property type="match status" value="1"/>
</dbReference>
<dbReference type="InterPro" id="IPR037185">
    <property type="entry name" value="EmrE-like"/>
</dbReference>
<name>A0ABX2T8D0_9PROT</name>
<gene>
    <name evidence="8" type="ORF">HND93_10095</name>
</gene>
<feature type="domain" description="EamA" evidence="7">
    <location>
        <begin position="1"/>
        <end position="127"/>
    </location>
</feature>
<sequence length="277" mass="29981">MLLATLLFTTMDSLSKYLTQIYPVMEVAWARFTFHTLFAFALVGPRLPVLLHSGWRSMQIVRSLLLFTATSLMFVSLSRLPLLLVITVMTLSPVLVTALSVPILKEKVGWRRWVSVGVALCGAVLVVGPAGLSLSLLVLVPILCALVNALYMITTRMLHHHDPAMTTLLYTGMVGTVLGLPVMPFVWVSPDLAGWLLLAVLGALGAISHFCMIRAYSAAPASVIAPFVYATLVWAAVSGATFFGEVPGWTTVAGACIIAGSGLYIFYREQLRAREKG</sequence>
<protein>
    <submittedName>
        <fullName evidence="8">DMT family transporter</fullName>
    </submittedName>
</protein>
<feature type="transmembrane region" description="Helical" evidence="6">
    <location>
        <begin position="223"/>
        <end position="243"/>
    </location>
</feature>
<feature type="transmembrane region" description="Helical" evidence="6">
    <location>
        <begin position="60"/>
        <end position="77"/>
    </location>
</feature>
<evidence type="ECO:0000256" key="3">
    <source>
        <dbReference type="ARBA" id="ARBA00022692"/>
    </source>
</evidence>
<reference evidence="8 9" key="1">
    <citation type="submission" date="2020-05" db="EMBL/GenBank/DDBJ databases">
        <title>Azospirillum oleiclasticum sp. nov, a nitrogen-fixing and heavy crude oil-emulsifying bacterium isolated from the crude oil of Yumen Oilfield.</title>
        <authorList>
            <person name="Wu D."/>
            <person name="Cai M."/>
            <person name="Zhang X."/>
        </authorList>
    </citation>
    <scope>NUCLEOTIDE SEQUENCE [LARGE SCALE GENOMIC DNA]</scope>
    <source>
        <strain evidence="8 9">ROY-1-1-2</strain>
    </source>
</reference>
<evidence type="ECO:0000259" key="7">
    <source>
        <dbReference type="Pfam" id="PF00892"/>
    </source>
</evidence>
<evidence type="ECO:0000256" key="4">
    <source>
        <dbReference type="ARBA" id="ARBA00022989"/>
    </source>
</evidence>
<evidence type="ECO:0000256" key="2">
    <source>
        <dbReference type="ARBA" id="ARBA00009853"/>
    </source>
</evidence>
<comment type="similarity">
    <text evidence="2">Belongs to the drug/metabolite transporter (DMT) superfamily. 10 TMS drug/metabolite exporter (DME) (TC 2.A.7.3) family.</text>
</comment>
<evidence type="ECO:0000256" key="6">
    <source>
        <dbReference type="SAM" id="Phobius"/>
    </source>
</evidence>
<keyword evidence="5 6" id="KW-0472">Membrane</keyword>
<dbReference type="PANTHER" id="PTHR22911">
    <property type="entry name" value="ACYL-MALONYL CONDENSING ENZYME-RELATED"/>
    <property type="match status" value="1"/>
</dbReference>
<dbReference type="Pfam" id="PF00892">
    <property type="entry name" value="EamA"/>
    <property type="match status" value="2"/>
</dbReference>
<evidence type="ECO:0000313" key="8">
    <source>
        <dbReference type="EMBL" id="NYZ20065.1"/>
    </source>
</evidence>
<evidence type="ECO:0000256" key="1">
    <source>
        <dbReference type="ARBA" id="ARBA00004141"/>
    </source>
</evidence>
<dbReference type="Proteomes" id="UP000584642">
    <property type="component" value="Unassembled WGS sequence"/>
</dbReference>
<evidence type="ECO:0000313" key="9">
    <source>
        <dbReference type="Proteomes" id="UP000584642"/>
    </source>
</evidence>
<comment type="caution">
    <text evidence="8">The sequence shown here is derived from an EMBL/GenBank/DDBJ whole genome shotgun (WGS) entry which is preliminary data.</text>
</comment>
<organism evidence="8 9">
    <name type="scientific">Azospirillum oleiclasticum</name>
    <dbReference type="NCBI Taxonomy" id="2735135"/>
    <lineage>
        <taxon>Bacteria</taxon>
        <taxon>Pseudomonadati</taxon>
        <taxon>Pseudomonadota</taxon>
        <taxon>Alphaproteobacteria</taxon>
        <taxon>Rhodospirillales</taxon>
        <taxon>Azospirillaceae</taxon>
        <taxon>Azospirillum</taxon>
    </lineage>
</organism>
<feature type="domain" description="EamA" evidence="7">
    <location>
        <begin position="139"/>
        <end position="263"/>
    </location>
</feature>
<proteinExistence type="inferred from homology"/>
<dbReference type="PANTHER" id="PTHR22911:SF6">
    <property type="entry name" value="SOLUTE CARRIER FAMILY 35 MEMBER G1"/>
    <property type="match status" value="1"/>
</dbReference>
<accession>A0ABX2T8D0</accession>
<dbReference type="InterPro" id="IPR000620">
    <property type="entry name" value="EamA_dom"/>
</dbReference>
<feature type="transmembrane region" description="Helical" evidence="6">
    <location>
        <begin position="31"/>
        <end position="48"/>
    </location>
</feature>
<feature type="transmembrane region" description="Helical" evidence="6">
    <location>
        <begin position="193"/>
        <end position="211"/>
    </location>
</feature>
<keyword evidence="4 6" id="KW-1133">Transmembrane helix</keyword>
<feature type="transmembrane region" description="Helical" evidence="6">
    <location>
        <begin position="167"/>
        <end position="187"/>
    </location>
</feature>
<comment type="subcellular location">
    <subcellularLocation>
        <location evidence="1">Membrane</location>
        <topology evidence="1">Multi-pass membrane protein</topology>
    </subcellularLocation>
</comment>